<protein>
    <recommendedName>
        <fullName evidence="4">F-box domain-containing protein</fullName>
    </recommendedName>
</protein>
<evidence type="ECO:0008006" key="4">
    <source>
        <dbReference type="Google" id="ProtNLM"/>
    </source>
</evidence>
<dbReference type="AlphaFoldDB" id="A0A2P6N088"/>
<accession>A0A2P6N088</accession>
<sequence>MDLLQLLTISNFTCLLNGVDLYRLRRVSHPFYQLITHDVEFDRTIWKSLCNRHDILFAFHPKRIGLSKRKTTQGKTKASDSPLPNEEDHSQAYFMKRIKLLESKHNTWVFADLHFATLGGQTEGVTMIRYRKAYIHHARTFERYFLDRALNKLVAALECRGIDLKKEEKQEDESLIDSVLNLECIEEYCTRYPGLRGYLPLPQSKGVLHYHDEGRGDEEESDSEESKDHDPYWFWNLYSCKARSASLEVNQIYRFDGGCSSTAELLVDKFGFICYETMVLDWAEWITNYPDLEPWMETPLDERFHLFCFWDELVYDDERKSWEERRLGRFGQWAEESTGSDGDSDDSDDE</sequence>
<dbReference type="Proteomes" id="UP000241769">
    <property type="component" value="Unassembled WGS sequence"/>
</dbReference>
<organism evidence="2 3">
    <name type="scientific">Planoprotostelium fungivorum</name>
    <dbReference type="NCBI Taxonomy" id="1890364"/>
    <lineage>
        <taxon>Eukaryota</taxon>
        <taxon>Amoebozoa</taxon>
        <taxon>Evosea</taxon>
        <taxon>Variosea</taxon>
        <taxon>Cavosteliida</taxon>
        <taxon>Cavosteliaceae</taxon>
        <taxon>Planoprotostelium</taxon>
    </lineage>
</organism>
<name>A0A2P6N088_9EUKA</name>
<dbReference type="InParanoid" id="A0A2P6N088"/>
<gene>
    <name evidence="2" type="ORF">PROFUN_14426</name>
</gene>
<evidence type="ECO:0000256" key="1">
    <source>
        <dbReference type="SAM" id="MobiDB-lite"/>
    </source>
</evidence>
<keyword evidence="3" id="KW-1185">Reference proteome</keyword>
<evidence type="ECO:0000313" key="3">
    <source>
        <dbReference type="Proteomes" id="UP000241769"/>
    </source>
</evidence>
<proteinExistence type="predicted"/>
<comment type="caution">
    <text evidence="2">The sequence shown here is derived from an EMBL/GenBank/DDBJ whole genome shotgun (WGS) entry which is preliminary data.</text>
</comment>
<feature type="region of interest" description="Disordered" evidence="1">
    <location>
        <begin position="68"/>
        <end position="87"/>
    </location>
</feature>
<evidence type="ECO:0000313" key="2">
    <source>
        <dbReference type="EMBL" id="PRP77369.1"/>
    </source>
</evidence>
<dbReference type="EMBL" id="MDYQ01000268">
    <property type="protein sequence ID" value="PRP77369.1"/>
    <property type="molecule type" value="Genomic_DNA"/>
</dbReference>
<reference evidence="2 3" key="1">
    <citation type="journal article" date="2018" name="Genome Biol. Evol.">
        <title>Multiple Roots of Fruiting Body Formation in Amoebozoa.</title>
        <authorList>
            <person name="Hillmann F."/>
            <person name="Forbes G."/>
            <person name="Novohradska S."/>
            <person name="Ferling I."/>
            <person name="Riege K."/>
            <person name="Groth M."/>
            <person name="Westermann M."/>
            <person name="Marz M."/>
            <person name="Spaller T."/>
            <person name="Winckler T."/>
            <person name="Schaap P."/>
            <person name="Glockner G."/>
        </authorList>
    </citation>
    <scope>NUCLEOTIDE SEQUENCE [LARGE SCALE GENOMIC DNA]</scope>
    <source>
        <strain evidence="2 3">Jena</strain>
    </source>
</reference>